<gene>
    <name evidence="2" type="ORF">CSOL1703_00013923</name>
</gene>
<evidence type="ECO:0000313" key="2">
    <source>
        <dbReference type="EMBL" id="CAH0050685.1"/>
    </source>
</evidence>
<evidence type="ECO:0000256" key="1">
    <source>
        <dbReference type="SAM" id="MobiDB-lite"/>
    </source>
</evidence>
<feature type="compositionally biased region" description="Polar residues" evidence="1">
    <location>
        <begin position="55"/>
        <end position="69"/>
    </location>
</feature>
<name>A0A9N9Z799_9HYPO</name>
<comment type="caution">
    <text evidence="2">The sequence shown here is derived from an EMBL/GenBank/DDBJ whole genome shotgun (WGS) entry which is preliminary data.</text>
</comment>
<sequence>MIFRDAKRLSLLVAPVLLLLYLTYSVYQSPLALAKDQVLGAYGSPQQQNQNQQQEHLSSPDSKQETNSSDSEESKADTDTLKGVPIFPNGAQTDIPPSKENEESGLVLGHVEEELVAPKTHKEIFSQSTLNKQFFYIDMDGATILNPNLIPHPTENERWIVVAQLKNSDQVSVDNFEIGCTASFRDLAMRCDGAPKVLPIKPTRGDKCTGKWEINNLNSGPHDARVFMGPESPFVVYGSNSQFICFGQFVQGFQHLGDWNSTPKTPLFETGTEMQRPEPSGNQVEKNWFLFWDAEGNMYTHYDAYPKRGFSRLYSDGTTGPDLALLAAESDGKCLDKYIPKLATENEWIHQATNSLLLTMCRRSDQTCIRSEENTFVLTIIQKKVLQGLRSVYEPYVMVFNQRAPFAIHGISKRPLWIHGRKPRLDQSTTDMFYVTSMGWKSQGQTNHGYLDDHLFLAFGIEDEMGGAIDIAANDLVDDLGLCYEP</sequence>
<evidence type="ECO:0000313" key="3">
    <source>
        <dbReference type="Proteomes" id="UP000775872"/>
    </source>
</evidence>
<dbReference type="AlphaFoldDB" id="A0A9N9Z799"/>
<dbReference type="EMBL" id="CABFOC020000038">
    <property type="protein sequence ID" value="CAH0050685.1"/>
    <property type="molecule type" value="Genomic_DNA"/>
</dbReference>
<proteinExistence type="predicted"/>
<dbReference type="OrthoDB" id="2522565at2759"/>
<dbReference type="Proteomes" id="UP000775872">
    <property type="component" value="Unassembled WGS sequence"/>
</dbReference>
<protein>
    <submittedName>
        <fullName evidence="2">Uncharacterized protein</fullName>
    </submittedName>
</protein>
<reference evidence="3" key="1">
    <citation type="submission" date="2019-06" db="EMBL/GenBank/DDBJ databases">
        <authorList>
            <person name="Broberg M."/>
        </authorList>
    </citation>
    <scope>NUCLEOTIDE SEQUENCE [LARGE SCALE GENOMIC DNA]</scope>
</reference>
<keyword evidence="3" id="KW-1185">Reference proteome</keyword>
<organism evidence="2 3">
    <name type="scientific">Clonostachys solani</name>
    <dbReference type="NCBI Taxonomy" id="160281"/>
    <lineage>
        <taxon>Eukaryota</taxon>
        <taxon>Fungi</taxon>
        <taxon>Dikarya</taxon>
        <taxon>Ascomycota</taxon>
        <taxon>Pezizomycotina</taxon>
        <taxon>Sordariomycetes</taxon>
        <taxon>Hypocreomycetidae</taxon>
        <taxon>Hypocreales</taxon>
        <taxon>Bionectriaceae</taxon>
        <taxon>Clonostachys</taxon>
    </lineage>
</organism>
<accession>A0A9N9Z799</accession>
<feature type="region of interest" description="Disordered" evidence="1">
    <location>
        <begin position="44"/>
        <end position="103"/>
    </location>
</feature>
<reference evidence="2 3" key="2">
    <citation type="submission" date="2021-10" db="EMBL/GenBank/DDBJ databases">
        <authorList>
            <person name="Piombo E."/>
        </authorList>
    </citation>
    <scope>NUCLEOTIDE SEQUENCE [LARGE SCALE GENOMIC DNA]</scope>
</reference>